<comment type="similarity">
    <text evidence="1">Belongs to the DP1 family.</text>
</comment>
<dbReference type="EnsemblPlants" id="Kaladp0024s0901.1.v1.1">
    <property type="protein sequence ID" value="Kaladp0024s0901.1.v1.1"/>
    <property type="gene ID" value="Kaladp0024s0901.v1.1"/>
</dbReference>
<name>A0A7N0T851_KALFE</name>
<organism evidence="3 4">
    <name type="scientific">Kalanchoe fedtschenkoi</name>
    <name type="common">Lavender scallops</name>
    <name type="synonym">South American air plant</name>
    <dbReference type="NCBI Taxonomy" id="63787"/>
    <lineage>
        <taxon>Eukaryota</taxon>
        <taxon>Viridiplantae</taxon>
        <taxon>Streptophyta</taxon>
        <taxon>Embryophyta</taxon>
        <taxon>Tracheophyta</taxon>
        <taxon>Spermatophyta</taxon>
        <taxon>Magnoliopsida</taxon>
        <taxon>eudicotyledons</taxon>
        <taxon>Gunneridae</taxon>
        <taxon>Pentapetalae</taxon>
        <taxon>Saxifragales</taxon>
        <taxon>Crassulaceae</taxon>
        <taxon>Kalanchoe</taxon>
    </lineage>
</organism>
<keyword evidence="4" id="KW-1185">Reference proteome</keyword>
<dbReference type="AlphaFoldDB" id="A0A7N0T851"/>
<dbReference type="Gramene" id="Kaladp0024s0901.1.v1.1">
    <property type="protein sequence ID" value="Kaladp0024s0901.1.v1.1"/>
    <property type="gene ID" value="Kaladp0024s0901.v1.1"/>
</dbReference>
<feature type="region of interest" description="Disordered" evidence="2">
    <location>
        <begin position="180"/>
        <end position="211"/>
    </location>
</feature>
<dbReference type="GO" id="GO:0016020">
    <property type="term" value="C:membrane"/>
    <property type="evidence" value="ECO:0007669"/>
    <property type="project" value="UniProtKB-SubCell"/>
</dbReference>
<dbReference type="OMA" id="CFHAVEI"/>
<dbReference type="Pfam" id="PF03134">
    <property type="entry name" value="TB2_DP1_HVA22"/>
    <property type="match status" value="1"/>
</dbReference>
<evidence type="ECO:0000256" key="2">
    <source>
        <dbReference type="SAM" id="MobiDB-lite"/>
    </source>
</evidence>
<sequence length="211" mass="23389">MAAFLGSSIPGEVGLRLLLSPLGSLSPLSSNIVIRASCCSVGIALPVYSTYKAIESKDHDEQKRWLIYWAAFGSFTLVEVFTDKLISWCPMYYHVKFAFLVWLLLPSTEGAKQLYMNHLRPFFQKHQARADQITGMAYSELAKLVSKHQTVVHFARTHAGTVISSVQQLMRGEISAPAPGLRRITEGEATGQETIEGDSKPLPETESDKDD</sequence>
<evidence type="ECO:0000256" key="1">
    <source>
        <dbReference type="RuleBase" id="RU362006"/>
    </source>
</evidence>
<proteinExistence type="inferred from homology"/>
<reference evidence="3" key="1">
    <citation type="submission" date="2021-01" db="UniProtKB">
        <authorList>
            <consortium name="EnsemblPlants"/>
        </authorList>
    </citation>
    <scope>IDENTIFICATION</scope>
</reference>
<dbReference type="PANTHER" id="PTHR12300">
    <property type="entry name" value="HVA22-LIKE PROTEINS"/>
    <property type="match status" value="1"/>
</dbReference>
<accession>A0A7N0T851</accession>
<dbReference type="InterPro" id="IPR004345">
    <property type="entry name" value="TB2_DP1_HVA22"/>
</dbReference>
<comment type="subcellular location">
    <subcellularLocation>
        <location evidence="1">Membrane</location>
        <topology evidence="1">Multi-pass membrane protein</topology>
    </subcellularLocation>
</comment>
<protein>
    <recommendedName>
        <fullName evidence="1">HVA22-like protein</fullName>
    </recommendedName>
</protein>
<dbReference type="PANTHER" id="PTHR12300:SF150">
    <property type="entry name" value="HVA22-LIKE PROTEIN K"/>
    <property type="match status" value="1"/>
</dbReference>
<dbReference type="Proteomes" id="UP000594263">
    <property type="component" value="Unplaced"/>
</dbReference>
<evidence type="ECO:0000313" key="4">
    <source>
        <dbReference type="Proteomes" id="UP000594263"/>
    </source>
</evidence>
<evidence type="ECO:0000313" key="3">
    <source>
        <dbReference type="EnsemblPlants" id="Kaladp0024s0901.1.v1.1"/>
    </source>
</evidence>